<keyword evidence="1" id="KW-0694">RNA-binding</keyword>
<organism evidence="3 4">
    <name type="scientific">Prorocentrum cordatum</name>
    <dbReference type="NCBI Taxonomy" id="2364126"/>
    <lineage>
        <taxon>Eukaryota</taxon>
        <taxon>Sar</taxon>
        <taxon>Alveolata</taxon>
        <taxon>Dinophyceae</taxon>
        <taxon>Prorocentrales</taxon>
        <taxon>Prorocentraceae</taxon>
        <taxon>Prorocentrum</taxon>
    </lineage>
</organism>
<dbReference type="Proteomes" id="UP001189429">
    <property type="component" value="Unassembled WGS sequence"/>
</dbReference>
<protein>
    <recommendedName>
        <fullName evidence="2">RRM domain-containing protein</fullName>
    </recommendedName>
</protein>
<name>A0ABN9QCU8_9DINO</name>
<dbReference type="InterPro" id="IPR035979">
    <property type="entry name" value="RBD_domain_sf"/>
</dbReference>
<reference evidence="3" key="1">
    <citation type="submission" date="2023-10" db="EMBL/GenBank/DDBJ databases">
        <authorList>
            <person name="Chen Y."/>
            <person name="Shah S."/>
            <person name="Dougan E. K."/>
            <person name="Thang M."/>
            <person name="Chan C."/>
        </authorList>
    </citation>
    <scope>NUCLEOTIDE SEQUENCE [LARGE SCALE GENOMIC DNA]</scope>
</reference>
<proteinExistence type="predicted"/>
<comment type="caution">
    <text evidence="3">The sequence shown here is derived from an EMBL/GenBank/DDBJ whole genome shotgun (WGS) entry which is preliminary data.</text>
</comment>
<dbReference type="InterPro" id="IPR012677">
    <property type="entry name" value="Nucleotide-bd_a/b_plait_sf"/>
</dbReference>
<evidence type="ECO:0000256" key="1">
    <source>
        <dbReference type="PROSITE-ProRule" id="PRU00176"/>
    </source>
</evidence>
<keyword evidence="4" id="KW-1185">Reference proteome</keyword>
<evidence type="ECO:0000259" key="2">
    <source>
        <dbReference type="PROSITE" id="PS50102"/>
    </source>
</evidence>
<dbReference type="EMBL" id="CAUYUJ010002790">
    <property type="protein sequence ID" value="CAK0802399.1"/>
    <property type="molecule type" value="Genomic_DNA"/>
</dbReference>
<evidence type="ECO:0000313" key="3">
    <source>
        <dbReference type="EMBL" id="CAK0802399.1"/>
    </source>
</evidence>
<dbReference type="SUPFAM" id="SSF54928">
    <property type="entry name" value="RNA-binding domain, RBD"/>
    <property type="match status" value="1"/>
</dbReference>
<dbReference type="InterPro" id="IPR000504">
    <property type="entry name" value="RRM_dom"/>
</dbReference>
<accession>A0ABN9QCU8</accession>
<dbReference type="Gene3D" id="3.30.70.330">
    <property type="match status" value="1"/>
</dbReference>
<evidence type="ECO:0000313" key="4">
    <source>
        <dbReference type="Proteomes" id="UP001189429"/>
    </source>
</evidence>
<sequence>MERAMVERHLREWAANVRDPNEMTLYLQRLPTGLSKAKLQSIFDLEGFGDAYDYLHMPMCFHTKRGKGYAFISSGNFTNEDMAQLFSLRMDGLPMGDGCYLSITPSKTQGLGDNLVIWARSQSRRVRNPDFLPFVRALQGLGMVHPSELWLYTLAQGEAGPRGAAAQAAGEAPEALEDAPGSACGPRKASAIASAILSYGLAHAIVLDRFSV</sequence>
<dbReference type="PROSITE" id="PS50102">
    <property type="entry name" value="RRM"/>
    <property type="match status" value="1"/>
</dbReference>
<feature type="domain" description="RRM" evidence="2">
    <location>
        <begin position="23"/>
        <end position="108"/>
    </location>
</feature>
<gene>
    <name evidence="3" type="ORF">PCOR1329_LOCUS9934</name>
</gene>